<dbReference type="EMBL" id="LR877161">
    <property type="protein sequence ID" value="CAD2220419.1"/>
    <property type="molecule type" value="Genomic_DNA"/>
</dbReference>
<dbReference type="InterPro" id="IPR052941">
    <property type="entry name" value="StomDev_PlantInt_Reg"/>
</dbReference>
<name>A0A7G2CLW6_9TRYP</name>
<sequence>MSFIKPTFIATLLLVVFAMPGNCELTEEQKAATWDFLAGFQKRMHLDWNVSNHDFCLWSGISCNPQTGYVSIEMSGKGVKGFLPVAEPANGDLIMVESVDMSNNPDIVGAPPATWSVIKALTSLKFSHTTLRGSIPDEWANLINLVSVDLSNTWVCLNLPKWGSSMAKLTTLNVANAKLNGRLSDTFVDLPALVNLDLTGNDFCGCMPYTWKGHPILVDSLSTYPQMTQETCSFYGCDKYLVCPKIDNGALSGASTAVAGCVVATLVSLLLVFV</sequence>
<evidence type="ECO:0000256" key="2">
    <source>
        <dbReference type="SAM" id="SignalP"/>
    </source>
</evidence>
<dbReference type="PANTHER" id="PTHR48004:SF59">
    <property type="entry name" value="LEUCINE-RICH REPEAT-CONTAINING N-TERMINAL PLANT-TYPE DOMAIN-CONTAINING PROTEIN"/>
    <property type="match status" value="1"/>
</dbReference>
<evidence type="ECO:0000313" key="3">
    <source>
        <dbReference type="EMBL" id="CAD2220419.1"/>
    </source>
</evidence>
<keyword evidence="2" id="KW-0732">Signal</keyword>
<dbReference type="Gene3D" id="3.80.10.10">
    <property type="entry name" value="Ribonuclease Inhibitor"/>
    <property type="match status" value="1"/>
</dbReference>
<gene>
    <name evidence="3" type="ORF">ADEAN_000794000</name>
</gene>
<accession>A0A7G2CLW6</accession>
<evidence type="ECO:0000256" key="1">
    <source>
        <dbReference type="SAM" id="Phobius"/>
    </source>
</evidence>
<keyword evidence="1" id="KW-0472">Membrane</keyword>
<proteinExistence type="predicted"/>
<dbReference type="PANTHER" id="PTHR48004">
    <property type="entry name" value="OS01G0149700 PROTEIN"/>
    <property type="match status" value="1"/>
</dbReference>
<keyword evidence="1" id="KW-0812">Transmembrane</keyword>
<dbReference type="Proteomes" id="UP000515908">
    <property type="component" value="Chromosome 17"/>
</dbReference>
<feature type="transmembrane region" description="Helical" evidence="1">
    <location>
        <begin position="250"/>
        <end position="273"/>
    </location>
</feature>
<dbReference type="SUPFAM" id="SSF52058">
    <property type="entry name" value="L domain-like"/>
    <property type="match status" value="1"/>
</dbReference>
<keyword evidence="4" id="KW-1185">Reference proteome</keyword>
<reference evidence="3 4" key="1">
    <citation type="submission" date="2020-08" db="EMBL/GenBank/DDBJ databases">
        <authorList>
            <person name="Newling K."/>
            <person name="Davey J."/>
            <person name="Forrester S."/>
        </authorList>
    </citation>
    <scope>NUCLEOTIDE SEQUENCE [LARGE SCALE GENOMIC DNA]</scope>
    <source>
        <strain evidence="4">Crithidia deanei Carvalho (ATCC PRA-265)</strain>
    </source>
</reference>
<dbReference type="InterPro" id="IPR032675">
    <property type="entry name" value="LRR_dom_sf"/>
</dbReference>
<evidence type="ECO:0000313" key="4">
    <source>
        <dbReference type="Proteomes" id="UP000515908"/>
    </source>
</evidence>
<feature type="signal peptide" evidence="2">
    <location>
        <begin position="1"/>
        <end position="23"/>
    </location>
</feature>
<protein>
    <recommendedName>
        <fullName evidence="5">Leucine rich repeat N-terminal domain containing protein</fullName>
    </recommendedName>
</protein>
<feature type="chain" id="PRO_5028797587" description="Leucine rich repeat N-terminal domain containing protein" evidence="2">
    <location>
        <begin position="24"/>
        <end position="274"/>
    </location>
</feature>
<dbReference type="VEuPathDB" id="TriTrypDB:ADEAN_000794000"/>
<evidence type="ECO:0008006" key="5">
    <source>
        <dbReference type="Google" id="ProtNLM"/>
    </source>
</evidence>
<organism evidence="3 4">
    <name type="scientific">Angomonas deanei</name>
    <dbReference type="NCBI Taxonomy" id="59799"/>
    <lineage>
        <taxon>Eukaryota</taxon>
        <taxon>Discoba</taxon>
        <taxon>Euglenozoa</taxon>
        <taxon>Kinetoplastea</taxon>
        <taxon>Metakinetoplastina</taxon>
        <taxon>Trypanosomatida</taxon>
        <taxon>Trypanosomatidae</taxon>
        <taxon>Strigomonadinae</taxon>
        <taxon>Angomonas</taxon>
    </lineage>
</organism>
<dbReference type="AlphaFoldDB" id="A0A7G2CLW6"/>
<keyword evidence="1" id="KW-1133">Transmembrane helix</keyword>